<evidence type="ECO:0000313" key="2">
    <source>
        <dbReference type="Proteomes" id="UP000051035"/>
    </source>
</evidence>
<dbReference type="Gene3D" id="1.25.40.10">
    <property type="entry name" value="Tetratricopeptide repeat domain"/>
    <property type="match status" value="1"/>
</dbReference>
<sequence>MNVLAELSAAELDGKLGPNSLFRLANLHAERGRYDEAARLFGLIPHLHASHPLAPVALYRCGSIMREKLGDLRLAAGAYRYLIEHYPDTEWIASVQDALAEMSGTDLSASTISSCPT</sequence>
<reference evidence="1 2" key="1">
    <citation type="journal article" date="2015" name="Microbiome">
        <title>Genomic resolution of linkages in carbon, nitrogen, and sulfur cycling among widespread estuary sediment bacteria.</title>
        <authorList>
            <person name="Baker B.J."/>
            <person name="Lazar C.S."/>
            <person name="Teske A.P."/>
            <person name="Dick G.J."/>
        </authorList>
    </citation>
    <scope>NUCLEOTIDE SEQUENCE [LARGE SCALE GENOMIC DNA]</scope>
    <source>
        <strain evidence="1">SM1_40</strain>
    </source>
</reference>
<protein>
    <recommendedName>
        <fullName evidence="3">Outer membrane lipoprotein BamD-like domain-containing protein</fullName>
    </recommendedName>
</protein>
<dbReference type="InterPro" id="IPR011990">
    <property type="entry name" value="TPR-like_helical_dom_sf"/>
</dbReference>
<comment type="caution">
    <text evidence="1">The sequence shown here is derived from an EMBL/GenBank/DDBJ whole genome shotgun (WGS) entry which is preliminary data.</text>
</comment>
<evidence type="ECO:0000313" key="1">
    <source>
        <dbReference type="EMBL" id="KPL11470.1"/>
    </source>
</evidence>
<dbReference type="EMBL" id="LJVA01000004">
    <property type="protein sequence ID" value="KPL11470.1"/>
    <property type="molecule type" value="Genomic_DNA"/>
</dbReference>
<organism evidence="1 2">
    <name type="scientific">candidate division TA06 bacterium SM1_40</name>
    <dbReference type="NCBI Taxonomy" id="1703773"/>
    <lineage>
        <taxon>Bacteria</taxon>
        <taxon>Bacteria division TA06</taxon>
    </lineage>
</organism>
<dbReference type="InterPro" id="IPR019734">
    <property type="entry name" value="TPR_rpt"/>
</dbReference>
<gene>
    <name evidence="1" type="ORF">AMJ71_00715</name>
</gene>
<name>A0A0S8JS58_UNCT6</name>
<dbReference type="AlphaFoldDB" id="A0A0S8JS58"/>
<accession>A0A0S8JS58</accession>
<dbReference type="SUPFAM" id="SSF48452">
    <property type="entry name" value="TPR-like"/>
    <property type="match status" value="1"/>
</dbReference>
<dbReference type="Proteomes" id="UP000051035">
    <property type="component" value="Unassembled WGS sequence"/>
</dbReference>
<evidence type="ECO:0008006" key="3">
    <source>
        <dbReference type="Google" id="ProtNLM"/>
    </source>
</evidence>
<dbReference type="Pfam" id="PF13174">
    <property type="entry name" value="TPR_6"/>
    <property type="match status" value="2"/>
</dbReference>
<proteinExistence type="predicted"/>